<name>A0A8H6RI58_9PEZI</name>
<reference evidence="1" key="1">
    <citation type="submission" date="2020-04" db="EMBL/GenBank/DDBJ databases">
        <title>Draft genome resource of the tomato pathogen Pseudocercospora fuligena.</title>
        <authorList>
            <person name="Zaccaron A."/>
        </authorList>
    </citation>
    <scope>NUCLEOTIDE SEQUENCE</scope>
    <source>
        <strain evidence="1">PF001</strain>
    </source>
</reference>
<dbReference type="AlphaFoldDB" id="A0A8H6RI58"/>
<evidence type="ECO:0000313" key="2">
    <source>
        <dbReference type="Proteomes" id="UP000660729"/>
    </source>
</evidence>
<keyword evidence="2" id="KW-1185">Reference proteome</keyword>
<dbReference type="Proteomes" id="UP000660729">
    <property type="component" value="Unassembled WGS sequence"/>
</dbReference>
<proteinExistence type="predicted"/>
<evidence type="ECO:0008006" key="3">
    <source>
        <dbReference type="Google" id="ProtNLM"/>
    </source>
</evidence>
<dbReference type="EMBL" id="JABCIY010000153">
    <property type="protein sequence ID" value="KAF7191934.1"/>
    <property type="molecule type" value="Genomic_DNA"/>
</dbReference>
<organism evidence="1 2">
    <name type="scientific">Pseudocercospora fuligena</name>
    <dbReference type="NCBI Taxonomy" id="685502"/>
    <lineage>
        <taxon>Eukaryota</taxon>
        <taxon>Fungi</taxon>
        <taxon>Dikarya</taxon>
        <taxon>Ascomycota</taxon>
        <taxon>Pezizomycotina</taxon>
        <taxon>Dothideomycetes</taxon>
        <taxon>Dothideomycetidae</taxon>
        <taxon>Mycosphaerellales</taxon>
        <taxon>Mycosphaerellaceae</taxon>
        <taxon>Pseudocercospora</taxon>
    </lineage>
</organism>
<dbReference type="OrthoDB" id="5227693at2759"/>
<evidence type="ECO:0000313" key="1">
    <source>
        <dbReference type="EMBL" id="KAF7191934.1"/>
    </source>
</evidence>
<gene>
    <name evidence="1" type="ORF">HII31_06744</name>
</gene>
<sequence>MEESDRLSTTALVVALIALVVSSLQLLQQYFSTSDGLRRCRESFLGPWSHLTRTPFHWTELRYETIYSTPEIELSNLKQLGSTEEPTYRVVRLPNSNNELALVYIERSEDDLSQQLVGILPLQAHSPLQQQSKEDATETPDAEKATLSLPVCSSVSPSRIPFFPNLSIRMKYDEHVRSAIAATFLSGNNRARSSEGMIWGMIQKVMGFHQMGLRPNPKDYVTWSPFLREMCMRTAEPTSWPLQSSEARTQSEPTIRVLEHSWDFSPGASKPRAVSTVSSIAIIAVRMGMDWDRFGGGQSGMEAFGNGCSLSSTSDPTGRVLTFACEYGCKRVPLDILPTKRSDKLICGIIRRTLGGLEIKLVADDGKLDHDRLAASLSLSSEAHDVLEKALKPRRPLLKAVADDLIVFVMPFLTVPGIDKFNIKFSGWFGEIGRHSVFQQPFYELIFQKLQEITDYFAQIDGVIKELVDGLETLRDTSEPRVKWRTLAEQHRNGKCEAFLIRVQDMHDRTTQWLKAMPFSYCTLLDAYVIRASVEIDRLNSGKAAVADQRKGPHVPPASEWPSGHYSRRHLRLLKLYTRKSFVEALKEHMRTNGDLDPPDEEVVEIAWLVLLARGMLWDMSCYCLPPGRPIPSSTYYNTTRVWIE</sequence>
<accession>A0A8H6RI58</accession>
<comment type="caution">
    <text evidence="1">The sequence shown here is derived from an EMBL/GenBank/DDBJ whole genome shotgun (WGS) entry which is preliminary data.</text>
</comment>
<protein>
    <recommendedName>
        <fullName evidence="3">Modin</fullName>
    </recommendedName>
</protein>